<name>A0A6B3NFE8_9CYAN</name>
<keyword evidence="1" id="KW-0042">Antenna complex</keyword>
<sequence>MEIHQIEAFLKSPNSQERLKAITELRQYDSEVAIPLLMTKLKDPEFLVRSFVAMGLGRKQNAQSFAALLEMMNFDKDPNVRAEASNSVSMYGEKSLSHLVQKFHQDEHWLVRRSILAAVSEMHSPEELFDICVCALAGEDLTVREAGIDALVLLAGSGKEAEALQQLLPLKNESWWRIRARVARALKQFNDPKVKAVLSDLMKDEDHRVVAAALESSLPD</sequence>
<dbReference type="InterPro" id="IPR011989">
    <property type="entry name" value="ARM-like"/>
</dbReference>
<reference evidence="3" key="1">
    <citation type="submission" date="2019-11" db="EMBL/GenBank/DDBJ databases">
        <title>Genomic insights into an expanded diversity of filamentous marine cyanobacteria reveals the extraordinary biosynthetic potential of Moorea and Okeania.</title>
        <authorList>
            <person name="Ferreira Leao T."/>
            <person name="Wang M."/>
            <person name="Moss N."/>
            <person name="Da Silva R."/>
            <person name="Sanders J."/>
            <person name="Nurk S."/>
            <person name="Gurevich A."/>
            <person name="Humphrey G."/>
            <person name="Reher R."/>
            <person name="Zhu Q."/>
            <person name="Belda-Ferre P."/>
            <person name="Glukhov E."/>
            <person name="Rex R."/>
            <person name="Dorrestein P.C."/>
            <person name="Knight R."/>
            <person name="Pevzner P."/>
            <person name="Gerwick W.H."/>
            <person name="Gerwick L."/>
        </authorList>
    </citation>
    <scope>NUCLEOTIDE SEQUENCE</scope>
    <source>
        <strain evidence="3">SIO1C4</strain>
    </source>
</reference>
<dbReference type="GO" id="GO:0016491">
    <property type="term" value="F:oxidoreductase activity"/>
    <property type="evidence" value="ECO:0007669"/>
    <property type="project" value="TreeGrafter"/>
</dbReference>
<dbReference type="InterPro" id="IPR016024">
    <property type="entry name" value="ARM-type_fold"/>
</dbReference>
<protein>
    <submittedName>
        <fullName evidence="3">HEAT repeat domain-containing protein</fullName>
    </submittedName>
</protein>
<dbReference type="PANTHER" id="PTHR12697:SF5">
    <property type="entry name" value="DEOXYHYPUSINE HYDROXYLASE"/>
    <property type="match status" value="1"/>
</dbReference>
<evidence type="ECO:0000313" key="3">
    <source>
        <dbReference type="EMBL" id="NER27938.1"/>
    </source>
</evidence>
<accession>A0A6B3NFE8</accession>
<dbReference type="AlphaFoldDB" id="A0A6B3NFE8"/>
<dbReference type="SMART" id="SM00567">
    <property type="entry name" value="EZ_HEAT"/>
    <property type="match status" value="3"/>
</dbReference>
<proteinExistence type="predicted"/>
<dbReference type="PANTHER" id="PTHR12697">
    <property type="entry name" value="PBS LYASE HEAT-LIKE PROTEIN"/>
    <property type="match status" value="1"/>
</dbReference>
<evidence type="ECO:0000256" key="2">
    <source>
        <dbReference type="ARBA" id="ARBA00022738"/>
    </source>
</evidence>
<dbReference type="SUPFAM" id="SSF48371">
    <property type="entry name" value="ARM repeat"/>
    <property type="match status" value="1"/>
</dbReference>
<comment type="caution">
    <text evidence="3">The sequence shown here is derived from an EMBL/GenBank/DDBJ whole genome shotgun (WGS) entry which is preliminary data.</text>
</comment>
<keyword evidence="2" id="KW-0605">Phycobilisome</keyword>
<gene>
    <name evidence="3" type="ORF">F6J89_09950</name>
</gene>
<organism evidence="3">
    <name type="scientific">Symploca sp. SIO1C4</name>
    <dbReference type="NCBI Taxonomy" id="2607765"/>
    <lineage>
        <taxon>Bacteria</taxon>
        <taxon>Bacillati</taxon>
        <taxon>Cyanobacteriota</taxon>
        <taxon>Cyanophyceae</taxon>
        <taxon>Coleofasciculales</taxon>
        <taxon>Coleofasciculaceae</taxon>
        <taxon>Symploca</taxon>
    </lineage>
</organism>
<dbReference type="Gene3D" id="1.25.10.10">
    <property type="entry name" value="Leucine-rich Repeat Variant"/>
    <property type="match status" value="2"/>
</dbReference>
<dbReference type="Pfam" id="PF13646">
    <property type="entry name" value="HEAT_2"/>
    <property type="match status" value="2"/>
</dbReference>
<dbReference type="EMBL" id="JAAHFQ010000150">
    <property type="protein sequence ID" value="NER27938.1"/>
    <property type="molecule type" value="Genomic_DNA"/>
</dbReference>
<evidence type="ECO:0000256" key="1">
    <source>
        <dbReference type="ARBA" id="ARBA00022549"/>
    </source>
</evidence>
<dbReference type="InterPro" id="IPR004155">
    <property type="entry name" value="PBS_lyase_HEAT"/>
</dbReference>
<dbReference type="GO" id="GO:0030089">
    <property type="term" value="C:phycobilisome"/>
    <property type="evidence" value="ECO:0007669"/>
    <property type="project" value="UniProtKB-KW"/>
</dbReference>